<dbReference type="NCBIfam" id="NF010552">
    <property type="entry name" value="PRK13946.1"/>
    <property type="match status" value="1"/>
</dbReference>
<evidence type="ECO:0000256" key="11">
    <source>
        <dbReference type="HAMAP-Rule" id="MF_00109"/>
    </source>
</evidence>
<dbReference type="GO" id="GO:0005829">
    <property type="term" value="C:cytosol"/>
    <property type="evidence" value="ECO:0007669"/>
    <property type="project" value="TreeGrafter"/>
</dbReference>
<dbReference type="Proteomes" id="UP000244162">
    <property type="component" value="Unassembled WGS sequence"/>
</dbReference>
<reference evidence="12 13" key="1">
    <citation type="submission" date="2017-09" db="EMBL/GenBank/DDBJ databases">
        <title>Sphingomonas panjinensis sp.nov., isolated from oil-contaminated soil.</title>
        <authorList>
            <person name="Wang L."/>
            <person name="Chen L."/>
        </authorList>
    </citation>
    <scope>NUCLEOTIDE SEQUENCE [LARGE SCALE GENOMIC DNA]</scope>
    <source>
        <strain evidence="12 13">FW-11</strain>
    </source>
</reference>
<evidence type="ECO:0000313" key="13">
    <source>
        <dbReference type="Proteomes" id="UP000244162"/>
    </source>
</evidence>
<keyword evidence="13" id="KW-1185">Reference proteome</keyword>
<feature type="binding site" evidence="11">
    <location>
        <position position="73"/>
    </location>
    <ligand>
        <name>substrate</name>
    </ligand>
</feature>
<evidence type="ECO:0000256" key="8">
    <source>
        <dbReference type="ARBA" id="ARBA00022840"/>
    </source>
</evidence>
<keyword evidence="11" id="KW-0479">Metal-binding</keyword>
<comment type="subunit">
    <text evidence="11">Monomer.</text>
</comment>
<dbReference type="SUPFAM" id="SSF52540">
    <property type="entry name" value="P-loop containing nucleoside triphosphate hydrolases"/>
    <property type="match status" value="1"/>
</dbReference>
<dbReference type="PRINTS" id="PR01100">
    <property type="entry name" value="SHIKIMTKNASE"/>
</dbReference>
<dbReference type="InterPro" id="IPR023000">
    <property type="entry name" value="Shikimate_kinase_CS"/>
</dbReference>
<feature type="binding site" evidence="11">
    <location>
        <position position="153"/>
    </location>
    <ligand>
        <name>substrate</name>
    </ligand>
</feature>
<keyword evidence="8 11" id="KW-0067">ATP-binding</keyword>
<evidence type="ECO:0000256" key="1">
    <source>
        <dbReference type="ARBA" id="ARBA00004842"/>
    </source>
</evidence>
<dbReference type="Gene3D" id="3.40.50.300">
    <property type="entry name" value="P-loop containing nucleotide triphosphate hydrolases"/>
    <property type="match status" value="1"/>
</dbReference>
<evidence type="ECO:0000256" key="4">
    <source>
        <dbReference type="ARBA" id="ARBA00022605"/>
    </source>
</evidence>
<keyword evidence="6 11" id="KW-0547">Nucleotide-binding</keyword>
<dbReference type="CDD" id="cd00464">
    <property type="entry name" value="SK"/>
    <property type="match status" value="1"/>
</dbReference>
<keyword evidence="11" id="KW-0460">Magnesium</keyword>
<comment type="catalytic activity">
    <reaction evidence="10 11">
        <text>shikimate + ATP = 3-phosphoshikimate + ADP + H(+)</text>
        <dbReference type="Rhea" id="RHEA:13121"/>
        <dbReference type="ChEBI" id="CHEBI:15378"/>
        <dbReference type="ChEBI" id="CHEBI:30616"/>
        <dbReference type="ChEBI" id="CHEBI:36208"/>
        <dbReference type="ChEBI" id="CHEBI:145989"/>
        <dbReference type="ChEBI" id="CHEBI:456216"/>
        <dbReference type="EC" id="2.7.1.71"/>
    </reaction>
</comment>
<dbReference type="GO" id="GO:0000287">
    <property type="term" value="F:magnesium ion binding"/>
    <property type="evidence" value="ECO:0007669"/>
    <property type="project" value="UniProtKB-UniRule"/>
</dbReference>
<feature type="binding site" evidence="11">
    <location>
        <position position="31"/>
    </location>
    <ligand>
        <name>Mg(2+)</name>
        <dbReference type="ChEBI" id="CHEBI:18420"/>
    </ligand>
</feature>
<dbReference type="GO" id="GO:0009073">
    <property type="term" value="P:aromatic amino acid family biosynthetic process"/>
    <property type="evidence" value="ECO:0007669"/>
    <property type="project" value="UniProtKB-KW"/>
</dbReference>
<dbReference type="HAMAP" id="MF_00109">
    <property type="entry name" value="Shikimate_kinase"/>
    <property type="match status" value="1"/>
</dbReference>
<dbReference type="GO" id="GO:0004765">
    <property type="term" value="F:shikimate kinase activity"/>
    <property type="evidence" value="ECO:0007669"/>
    <property type="project" value="UniProtKB-UniRule"/>
</dbReference>
<comment type="subcellular location">
    <subcellularLocation>
        <location evidence="11">Cytoplasm</location>
    </subcellularLocation>
</comment>
<comment type="caution">
    <text evidence="12">The sequence shown here is derived from an EMBL/GenBank/DDBJ whole genome shotgun (WGS) entry which is preliminary data.</text>
</comment>
<organism evidence="12 13">
    <name type="scientific">Sphingomonas oleivorans</name>
    <dbReference type="NCBI Taxonomy" id="1735121"/>
    <lineage>
        <taxon>Bacteria</taxon>
        <taxon>Pseudomonadati</taxon>
        <taxon>Pseudomonadota</taxon>
        <taxon>Alphaproteobacteria</taxon>
        <taxon>Sphingomonadales</taxon>
        <taxon>Sphingomonadaceae</taxon>
        <taxon>Sphingomonas</taxon>
    </lineage>
</organism>
<comment type="caution">
    <text evidence="11">Lacks conserved residue(s) required for the propagation of feature annotation.</text>
</comment>
<sequence>MQQSPSPSSSRPDRPLDRPIVLIGLMGVGKSTVGKRLAARLHLPFVDADHEIEAAAGCTISEIFARFGETHFRDGERRVIARLIDGRPKVIATGGGAFMNEETRKLILDRATAVWLDADIDVLAERVGRRGSGRPLLKDRDPREVLRELAAVRNPIYALAPIHVRSQPLPHEAAVESILKELRA</sequence>
<feature type="binding site" evidence="11">
    <location>
        <position position="95"/>
    </location>
    <ligand>
        <name>substrate</name>
    </ligand>
</feature>
<dbReference type="UniPathway" id="UPA00053">
    <property type="reaction ID" value="UER00088"/>
</dbReference>
<keyword evidence="7 11" id="KW-0418">Kinase</keyword>
<protein>
    <recommendedName>
        <fullName evidence="3 11">Shikimate kinase</fullName>
        <shortName evidence="11">SK</shortName>
        <ecNumber evidence="3 11">2.7.1.71</ecNumber>
    </recommendedName>
</protein>
<dbReference type="PROSITE" id="PS01128">
    <property type="entry name" value="SHIKIMATE_KINASE"/>
    <property type="match status" value="1"/>
</dbReference>
<feature type="binding site" evidence="11">
    <location>
        <begin position="27"/>
        <end position="32"/>
    </location>
    <ligand>
        <name>ATP</name>
        <dbReference type="ChEBI" id="CHEBI:30616"/>
    </ligand>
</feature>
<feature type="binding site" evidence="11">
    <location>
        <position position="134"/>
    </location>
    <ligand>
        <name>ATP</name>
        <dbReference type="ChEBI" id="CHEBI:30616"/>
    </ligand>
</feature>
<dbReference type="InterPro" id="IPR031322">
    <property type="entry name" value="Shikimate/glucono_kinase"/>
</dbReference>
<dbReference type="InterPro" id="IPR000623">
    <property type="entry name" value="Shikimate_kinase/TSH1"/>
</dbReference>
<dbReference type="OrthoDB" id="9800332at2"/>
<evidence type="ECO:0000256" key="9">
    <source>
        <dbReference type="ARBA" id="ARBA00023141"/>
    </source>
</evidence>
<comment type="cofactor">
    <cofactor evidence="11">
        <name>Mg(2+)</name>
        <dbReference type="ChEBI" id="CHEBI:18420"/>
    </cofactor>
    <text evidence="11">Binds 1 Mg(2+) ion per subunit.</text>
</comment>
<dbReference type="PANTHER" id="PTHR21087">
    <property type="entry name" value="SHIKIMATE KINASE"/>
    <property type="match status" value="1"/>
</dbReference>
<dbReference type="EC" id="2.7.1.71" evidence="3 11"/>
<dbReference type="RefSeq" id="WP_107967625.1">
    <property type="nucleotide sequence ID" value="NZ_NWBU01000007.1"/>
</dbReference>
<dbReference type="PANTHER" id="PTHR21087:SF16">
    <property type="entry name" value="SHIKIMATE KINASE 1, CHLOROPLASTIC"/>
    <property type="match status" value="1"/>
</dbReference>
<dbReference type="GO" id="GO:0008652">
    <property type="term" value="P:amino acid biosynthetic process"/>
    <property type="evidence" value="ECO:0007669"/>
    <property type="project" value="UniProtKB-KW"/>
</dbReference>
<evidence type="ECO:0000256" key="2">
    <source>
        <dbReference type="ARBA" id="ARBA00006997"/>
    </source>
</evidence>
<keyword evidence="5 11" id="KW-0808">Transferase</keyword>
<dbReference type="EMBL" id="NWBU01000007">
    <property type="protein sequence ID" value="PTQ11633.1"/>
    <property type="molecule type" value="Genomic_DNA"/>
</dbReference>
<evidence type="ECO:0000256" key="6">
    <source>
        <dbReference type="ARBA" id="ARBA00022741"/>
    </source>
</evidence>
<accession>A0A2T5FYL3</accession>
<evidence type="ECO:0000256" key="5">
    <source>
        <dbReference type="ARBA" id="ARBA00022679"/>
    </source>
</evidence>
<dbReference type="InterPro" id="IPR027417">
    <property type="entry name" value="P-loop_NTPase"/>
</dbReference>
<keyword evidence="4 11" id="KW-0028">Amino-acid biosynthesis</keyword>
<evidence type="ECO:0000313" key="12">
    <source>
        <dbReference type="EMBL" id="PTQ11633.1"/>
    </source>
</evidence>
<comment type="similarity">
    <text evidence="2 11">Belongs to the shikimate kinase family.</text>
</comment>
<dbReference type="Pfam" id="PF01202">
    <property type="entry name" value="SKI"/>
    <property type="match status" value="1"/>
</dbReference>
<comment type="pathway">
    <text evidence="1 11">Metabolic intermediate biosynthesis; chorismate biosynthesis; chorismate from D-erythrose 4-phosphate and phosphoenolpyruvate: step 5/7.</text>
</comment>
<dbReference type="GO" id="GO:0009423">
    <property type="term" value="P:chorismate biosynthetic process"/>
    <property type="evidence" value="ECO:0007669"/>
    <property type="project" value="UniProtKB-UniRule"/>
</dbReference>
<proteinExistence type="inferred from homology"/>
<evidence type="ECO:0000256" key="10">
    <source>
        <dbReference type="ARBA" id="ARBA00048567"/>
    </source>
</evidence>
<keyword evidence="9 11" id="KW-0057">Aromatic amino acid biosynthesis</keyword>
<evidence type="ECO:0000256" key="7">
    <source>
        <dbReference type="ARBA" id="ARBA00022777"/>
    </source>
</evidence>
<evidence type="ECO:0000256" key="3">
    <source>
        <dbReference type="ARBA" id="ARBA00012154"/>
    </source>
</evidence>
<dbReference type="AlphaFoldDB" id="A0A2T5FYL3"/>
<keyword evidence="11" id="KW-0963">Cytoplasm</keyword>
<feature type="binding site" evidence="11">
    <location>
        <position position="49"/>
    </location>
    <ligand>
        <name>substrate</name>
    </ligand>
</feature>
<name>A0A2T5FYL3_9SPHN</name>
<dbReference type="GO" id="GO:0005524">
    <property type="term" value="F:ATP binding"/>
    <property type="evidence" value="ECO:0007669"/>
    <property type="project" value="UniProtKB-UniRule"/>
</dbReference>
<comment type="function">
    <text evidence="11">Catalyzes the specific phosphorylation of the 3-hydroxyl group of shikimic acid using ATP as a cosubstrate.</text>
</comment>
<gene>
    <name evidence="11" type="primary">aroK</name>
    <name evidence="12" type="ORF">CLG96_09465</name>
</gene>